<feature type="compositionally biased region" description="Acidic residues" evidence="1">
    <location>
        <begin position="151"/>
        <end position="163"/>
    </location>
</feature>
<comment type="caution">
    <text evidence="2">The sequence shown here is derived from an EMBL/GenBank/DDBJ whole genome shotgun (WGS) entry which is preliminary data.</text>
</comment>
<name>A0A816H707_ADIRI</name>
<feature type="region of interest" description="Disordered" evidence="1">
    <location>
        <begin position="94"/>
        <end position="119"/>
    </location>
</feature>
<keyword evidence="3" id="KW-1185">Reference proteome</keyword>
<accession>A0A816H707</accession>
<evidence type="ECO:0000256" key="1">
    <source>
        <dbReference type="SAM" id="MobiDB-lite"/>
    </source>
</evidence>
<dbReference type="AlphaFoldDB" id="A0A816H707"/>
<evidence type="ECO:0000313" key="2">
    <source>
        <dbReference type="EMBL" id="CAF1683915.1"/>
    </source>
</evidence>
<organism evidence="2 3">
    <name type="scientific">Adineta ricciae</name>
    <name type="common">Rotifer</name>
    <dbReference type="NCBI Taxonomy" id="249248"/>
    <lineage>
        <taxon>Eukaryota</taxon>
        <taxon>Metazoa</taxon>
        <taxon>Spiralia</taxon>
        <taxon>Gnathifera</taxon>
        <taxon>Rotifera</taxon>
        <taxon>Eurotatoria</taxon>
        <taxon>Bdelloidea</taxon>
        <taxon>Adinetida</taxon>
        <taxon>Adinetidae</taxon>
        <taxon>Adineta</taxon>
    </lineage>
</organism>
<feature type="compositionally biased region" description="Polar residues" evidence="1">
    <location>
        <begin position="135"/>
        <end position="150"/>
    </location>
</feature>
<sequence>TQIFRNLSVSANNIGDTTSGSIRTPHGSIIFFDENLTDQTTTYLLGLPSVINDETIQANTSRLPSFNLTTSISRPQLSHIDEKEASAHDPYALLEPIPSKNTTPKTSSTTLTNPLPTSDKSLDYVDLLLPSHVNTETWDNHDQQQASNSDDQIDEANDYEENERENPEQSSTKLYTDIDFHQTQRRDRIVQSAARAKKEDQAPPFVL</sequence>
<dbReference type="EMBL" id="CAJNOR010016015">
    <property type="protein sequence ID" value="CAF1683915.1"/>
    <property type="molecule type" value="Genomic_DNA"/>
</dbReference>
<evidence type="ECO:0000313" key="3">
    <source>
        <dbReference type="Proteomes" id="UP000663828"/>
    </source>
</evidence>
<protein>
    <submittedName>
        <fullName evidence="2">Uncharacterized protein</fullName>
    </submittedName>
</protein>
<feature type="non-terminal residue" evidence="2">
    <location>
        <position position="1"/>
    </location>
</feature>
<dbReference type="Proteomes" id="UP000663828">
    <property type="component" value="Unassembled WGS sequence"/>
</dbReference>
<reference evidence="2" key="1">
    <citation type="submission" date="2021-02" db="EMBL/GenBank/DDBJ databases">
        <authorList>
            <person name="Nowell W R."/>
        </authorList>
    </citation>
    <scope>NUCLEOTIDE SEQUENCE</scope>
</reference>
<feature type="compositionally biased region" description="Low complexity" evidence="1">
    <location>
        <begin position="98"/>
        <end position="118"/>
    </location>
</feature>
<feature type="region of interest" description="Disordered" evidence="1">
    <location>
        <begin position="135"/>
        <end position="207"/>
    </location>
</feature>
<feature type="compositionally biased region" description="Basic and acidic residues" evidence="1">
    <location>
        <begin position="176"/>
        <end position="189"/>
    </location>
</feature>
<gene>
    <name evidence="2" type="ORF">XAT740_LOCUS61332</name>
</gene>
<proteinExistence type="predicted"/>